<organism evidence="20 21">
    <name type="scientific">Rhipicephalus microplus</name>
    <name type="common">Cattle tick</name>
    <name type="synonym">Boophilus microplus</name>
    <dbReference type="NCBI Taxonomy" id="6941"/>
    <lineage>
        <taxon>Eukaryota</taxon>
        <taxon>Metazoa</taxon>
        <taxon>Ecdysozoa</taxon>
        <taxon>Arthropoda</taxon>
        <taxon>Chelicerata</taxon>
        <taxon>Arachnida</taxon>
        <taxon>Acari</taxon>
        <taxon>Parasitiformes</taxon>
        <taxon>Ixodida</taxon>
        <taxon>Ixodoidea</taxon>
        <taxon>Ixodidae</taxon>
        <taxon>Rhipicephalinae</taxon>
        <taxon>Rhipicephalus</taxon>
        <taxon>Boophilus</taxon>
    </lineage>
</organism>
<dbReference type="GO" id="GO:0071617">
    <property type="term" value="F:lysophospholipid acyltransferase activity"/>
    <property type="evidence" value="ECO:0007669"/>
    <property type="project" value="TreeGrafter"/>
</dbReference>
<evidence type="ECO:0000256" key="14">
    <source>
        <dbReference type="ARBA" id="ARBA00023315"/>
    </source>
</evidence>
<dbReference type="GO" id="GO:0005783">
    <property type="term" value="C:endoplasmic reticulum"/>
    <property type="evidence" value="ECO:0007669"/>
    <property type="project" value="UniProtKB-SubCell"/>
</dbReference>
<comment type="pathway">
    <text evidence="15">Phospholipid metabolism.</text>
</comment>
<evidence type="ECO:0000256" key="2">
    <source>
        <dbReference type="ARBA" id="ARBA00004240"/>
    </source>
</evidence>
<evidence type="ECO:0000256" key="12">
    <source>
        <dbReference type="ARBA" id="ARBA00023209"/>
    </source>
</evidence>
<proteinExistence type="inferred from homology"/>
<feature type="transmembrane region" description="Helical" evidence="19">
    <location>
        <begin position="81"/>
        <end position="101"/>
    </location>
</feature>
<gene>
    <name evidence="20" type="ORF">HPB51_007411</name>
</gene>
<feature type="transmembrane region" description="Helical" evidence="19">
    <location>
        <begin position="113"/>
        <end position="135"/>
    </location>
</feature>
<keyword evidence="14" id="KW-0012">Acyltransferase</keyword>
<dbReference type="EMBL" id="JABSTU010000001">
    <property type="protein sequence ID" value="KAH8039509.1"/>
    <property type="molecule type" value="Genomic_DNA"/>
</dbReference>
<keyword evidence="8" id="KW-0256">Endoplasmic reticulum</keyword>
<evidence type="ECO:0000256" key="1">
    <source>
        <dbReference type="ARBA" id="ARBA00004141"/>
    </source>
</evidence>
<dbReference type="InterPro" id="IPR004299">
    <property type="entry name" value="MBOAT_fam"/>
</dbReference>
<evidence type="ECO:0000256" key="3">
    <source>
        <dbReference type="ARBA" id="ARBA00005074"/>
    </source>
</evidence>
<evidence type="ECO:0000256" key="9">
    <source>
        <dbReference type="ARBA" id="ARBA00022989"/>
    </source>
</evidence>
<evidence type="ECO:0000256" key="15">
    <source>
        <dbReference type="ARBA" id="ARBA00025707"/>
    </source>
</evidence>
<evidence type="ECO:0000256" key="16">
    <source>
        <dbReference type="ARBA" id="ARBA00026120"/>
    </source>
</evidence>
<evidence type="ECO:0000256" key="5">
    <source>
        <dbReference type="ARBA" id="ARBA00022516"/>
    </source>
</evidence>
<dbReference type="EC" id="2.3.1.n6" evidence="17"/>
<comment type="similarity">
    <text evidence="4">Belongs to the membrane-bound acyltransferase family.</text>
</comment>
<evidence type="ECO:0000256" key="17">
    <source>
        <dbReference type="ARBA" id="ARBA00038923"/>
    </source>
</evidence>
<evidence type="ECO:0000256" key="19">
    <source>
        <dbReference type="SAM" id="Phobius"/>
    </source>
</evidence>
<protein>
    <recommendedName>
        <fullName evidence="18">Lysophospholipid acyltransferase 5</fullName>
        <ecNumber evidence="16">2.3.1.23</ecNumber>
        <ecNumber evidence="17">2.3.1.n6</ecNumber>
    </recommendedName>
</protein>
<keyword evidence="5" id="KW-0444">Lipid biosynthesis</keyword>
<dbReference type="GO" id="GO:0016020">
    <property type="term" value="C:membrane"/>
    <property type="evidence" value="ECO:0007669"/>
    <property type="project" value="UniProtKB-SubCell"/>
</dbReference>
<comment type="pathway">
    <text evidence="3">Lipid metabolism; phospholipid metabolism.</text>
</comment>
<keyword evidence="21" id="KW-1185">Reference proteome</keyword>
<sequence length="147" mass="17618">MEGHSRYVFKRLRFLGNKQLSQLSALFFLALWHGLHSGYYVCFFNEFIVMKFERDALEVIERLPRLKQLIYHPYLRLPRFLLLKVYVLVMFGYCIVPFVLLSHQRYIEAYTRVYWIGHIIYLSWIPLSMVVMKALPKPSQAPAKKEN</sequence>
<comment type="caution">
    <text evidence="20">The sequence shown here is derived from an EMBL/GenBank/DDBJ whole genome shotgun (WGS) entry which is preliminary data.</text>
</comment>
<evidence type="ECO:0000256" key="10">
    <source>
        <dbReference type="ARBA" id="ARBA00023098"/>
    </source>
</evidence>
<keyword evidence="12" id="KW-0594">Phospholipid biosynthesis</keyword>
<evidence type="ECO:0000313" key="21">
    <source>
        <dbReference type="Proteomes" id="UP000821866"/>
    </source>
</evidence>
<comment type="subcellular location">
    <subcellularLocation>
        <location evidence="2">Endoplasmic reticulum</location>
    </subcellularLocation>
    <subcellularLocation>
        <location evidence="1">Membrane</location>
        <topology evidence="1">Multi-pass membrane protein</topology>
    </subcellularLocation>
</comment>
<name>A0A9J6EZ83_RHIMP</name>
<evidence type="ECO:0000256" key="4">
    <source>
        <dbReference type="ARBA" id="ARBA00010323"/>
    </source>
</evidence>
<evidence type="ECO:0000256" key="11">
    <source>
        <dbReference type="ARBA" id="ARBA00023136"/>
    </source>
</evidence>
<evidence type="ECO:0000256" key="8">
    <source>
        <dbReference type="ARBA" id="ARBA00022824"/>
    </source>
</evidence>
<keyword evidence="11 19" id="KW-0472">Membrane</keyword>
<dbReference type="Pfam" id="PF03062">
    <property type="entry name" value="MBOAT"/>
    <property type="match status" value="1"/>
</dbReference>
<dbReference type="PANTHER" id="PTHR13906">
    <property type="entry name" value="PORCUPINE"/>
    <property type="match status" value="1"/>
</dbReference>
<evidence type="ECO:0000256" key="18">
    <source>
        <dbReference type="ARBA" id="ARBA00039721"/>
    </source>
</evidence>
<keyword evidence="7 19" id="KW-0812">Transmembrane</keyword>
<dbReference type="GO" id="GO:0030258">
    <property type="term" value="P:lipid modification"/>
    <property type="evidence" value="ECO:0007669"/>
    <property type="project" value="TreeGrafter"/>
</dbReference>
<dbReference type="GO" id="GO:0047184">
    <property type="term" value="F:1-acylglycerophosphocholine O-acyltransferase activity"/>
    <property type="evidence" value="ECO:0007669"/>
    <property type="project" value="UniProtKB-EC"/>
</dbReference>
<keyword evidence="9 19" id="KW-1133">Transmembrane helix</keyword>
<evidence type="ECO:0000256" key="6">
    <source>
        <dbReference type="ARBA" id="ARBA00022679"/>
    </source>
</evidence>
<dbReference type="PANTHER" id="PTHR13906:SF14">
    <property type="entry name" value="LYSOPHOSPHOLIPID ACYLTRANSFERASE 5"/>
    <property type="match status" value="1"/>
</dbReference>
<evidence type="ECO:0000256" key="13">
    <source>
        <dbReference type="ARBA" id="ARBA00023264"/>
    </source>
</evidence>
<keyword evidence="6" id="KW-0808">Transferase</keyword>
<keyword evidence="13" id="KW-1208">Phospholipid metabolism</keyword>
<dbReference type="InterPro" id="IPR049941">
    <property type="entry name" value="LPLAT_7/PORCN-like"/>
</dbReference>
<dbReference type="EC" id="2.3.1.23" evidence="16"/>
<evidence type="ECO:0000256" key="7">
    <source>
        <dbReference type="ARBA" id="ARBA00022692"/>
    </source>
</evidence>
<evidence type="ECO:0000313" key="20">
    <source>
        <dbReference type="EMBL" id="KAH8039509.1"/>
    </source>
</evidence>
<dbReference type="AlphaFoldDB" id="A0A9J6EZ83"/>
<reference evidence="20" key="2">
    <citation type="submission" date="2021-09" db="EMBL/GenBank/DDBJ databases">
        <authorList>
            <person name="Jia N."/>
            <person name="Wang J."/>
            <person name="Shi W."/>
            <person name="Du L."/>
            <person name="Sun Y."/>
            <person name="Zhan W."/>
            <person name="Jiang J."/>
            <person name="Wang Q."/>
            <person name="Zhang B."/>
            <person name="Ji P."/>
            <person name="Sakyi L.B."/>
            <person name="Cui X."/>
            <person name="Yuan T."/>
            <person name="Jiang B."/>
            <person name="Yang W."/>
            <person name="Lam T.T.-Y."/>
            <person name="Chang Q."/>
            <person name="Ding S."/>
            <person name="Wang X."/>
            <person name="Zhu J."/>
            <person name="Ruan X."/>
            <person name="Zhao L."/>
            <person name="Wei J."/>
            <person name="Que T."/>
            <person name="Du C."/>
            <person name="Cheng J."/>
            <person name="Dai P."/>
            <person name="Han X."/>
            <person name="Huang E."/>
            <person name="Gao Y."/>
            <person name="Liu J."/>
            <person name="Shao H."/>
            <person name="Ye R."/>
            <person name="Li L."/>
            <person name="Wei W."/>
            <person name="Wang X."/>
            <person name="Wang C."/>
            <person name="Huo Q."/>
            <person name="Li W."/>
            <person name="Guo W."/>
            <person name="Chen H."/>
            <person name="Chen S."/>
            <person name="Zhou L."/>
            <person name="Zhou L."/>
            <person name="Ni X."/>
            <person name="Tian J."/>
            <person name="Zhou Y."/>
            <person name="Sheng Y."/>
            <person name="Liu T."/>
            <person name="Pan Y."/>
            <person name="Xia L."/>
            <person name="Li J."/>
            <person name="Zhao F."/>
            <person name="Cao W."/>
        </authorList>
    </citation>
    <scope>NUCLEOTIDE SEQUENCE</scope>
    <source>
        <strain evidence="20">Rmic-2018</strain>
        <tissue evidence="20">Larvae</tissue>
    </source>
</reference>
<dbReference type="GO" id="GO:0006656">
    <property type="term" value="P:phosphatidylcholine biosynthetic process"/>
    <property type="evidence" value="ECO:0007669"/>
    <property type="project" value="TreeGrafter"/>
</dbReference>
<dbReference type="Proteomes" id="UP000821866">
    <property type="component" value="Chromosome 1"/>
</dbReference>
<dbReference type="VEuPathDB" id="VectorBase:LOC119168628"/>
<reference evidence="20" key="1">
    <citation type="journal article" date="2020" name="Cell">
        <title>Large-Scale Comparative Analyses of Tick Genomes Elucidate Their Genetic Diversity and Vector Capacities.</title>
        <authorList>
            <consortium name="Tick Genome and Microbiome Consortium (TIGMIC)"/>
            <person name="Jia N."/>
            <person name="Wang J."/>
            <person name="Shi W."/>
            <person name="Du L."/>
            <person name="Sun Y."/>
            <person name="Zhan W."/>
            <person name="Jiang J.F."/>
            <person name="Wang Q."/>
            <person name="Zhang B."/>
            <person name="Ji P."/>
            <person name="Bell-Sakyi L."/>
            <person name="Cui X.M."/>
            <person name="Yuan T.T."/>
            <person name="Jiang B.G."/>
            <person name="Yang W.F."/>
            <person name="Lam T.T."/>
            <person name="Chang Q.C."/>
            <person name="Ding S.J."/>
            <person name="Wang X.J."/>
            <person name="Zhu J.G."/>
            <person name="Ruan X.D."/>
            <person name="Zhao L."/>
            <person name="Wei J.T."/>
            <person name="Ye R.Z."/>
            <person name="Que T.C."/>
            <person name="Du C.H."/>
            <person name="Zhou Y.H."/>
            <person name="Cheng J.X."/>
            <person name="Dai P.F."/>
            <person name="Guo W.B."/>
            <person name="Han X.H."/>
            <person name="Huang E.J."/>
            <person name="Li L.F."/>
            <person name="Wei W."/>
            <person name="Gao Y.C."/>
            <person name="Liu J.Z."/>
            <person name="Shao H.Z."/>
            <person name="Wang X."/>
            <person name="Wang C.C."/>
            <person name="Yang T.C."/>
            <person name="Huo Q.B."/>
            <person name="Li W."/>
            <person name="Chen H.Y."/>
            <person name="Chen S.E."/>
            <person name="Zhou L.G."/>
            <person name="Ni X.B."/>
            <person name="Tian J.H."/>
            <person name="Sheng Y."/>
            <person name="Liu T."/>
            <person name="Pan Y.S."/>
            <person name="Xia L.Y."/>
            <person name="Li J."/>
            <person name="Zhao F."/>
            <person name="Cao W.C."/>
        </authorList>
    </citation>
    <scope>NUCLEOTIDE SEQUENCE</scope>
    <source>
        <strain evidence="20">Rmic-2018</strain>
    </source>
</reference>
<keyword evidence="10" id="KW-0443">Lipid metabolism</keyword>
<accession>A0A9J6EZ83</accession>
<feature type="transmembrane region" description="Helical" evidence="19">
    <location>
        <begin position="20"/>
        <end position="44"/>
    </location>
</feature>